<dbReference type="EMBL" id="CP019893">
    <property type="protein sequence ID" value="ARS91093.1"/>
    <property type="molecule type" value="Genomic_DNA"/>
</dbReference>
<dbReference type="GeneID" id="32895615"/>
<reference evidence="4" key="1">
    <citation type="submission" date="2017-02" db="EMBL/GenBank/DDBJ databases">
        <title>Natronthermophilus aegyptiacus gen. nov.,sp. nov., an aerobic, extremely halophilic alkalithermophilic archaeon isolated from the athalassohaline Wadi An Natrun, Egypt.</title>
        <authorList>
            <person name="Zhao B."/>
        </authorList>
    </citation>
    <scope>NUCLEOTIDE SEQUENCE [LARGE SCALE GENOMIC DNA]</scope>
    <source>
        <strain evidence="4">JW/NM-HA 15</strain>
    </source>
</reference>
<evidence type="ECO:0000256" key="1">
    <source>
        <dbReference type="PROSITE-ProRule" id="PRU00169"/>
    </source>
</evidence>
<feature type="modified residue" description="4-aspartylphosphate" evidence="1">
    <location>
        <position position="67"/>
    </location>
</feature>
<dbReference type="Proteomes" id="UP000250088">
    <property type="component" value="Chromosome"/>
</dbReference>
<gene>
    <name evidence="3" type="ORF">B1756_16040</name>
</gene>
<dbReference type="InterPro" id="IPR011006">
    <property type="entry name" value="CheY-like_superfamily"/>
</dbReference>
<dbReference type="KEGG" id="naj:B1756_16040"/>
<dbReference type="OrthoDB" id="9652at2157"/>
<name>A0A2Z2HW94_9EURY</name>
<dbReference type="PANTHER" id="PTHR44520">
    <property type="entry name" value="RESPONSE REGULATOR RCP1-RELATED"/>
    <property type="match status" value="1"/>
</dbReference>
<dbReference type="RefSeq" id="WP_086889460.1">
    <property type="nucleotide sequence ID" value="NZ_CP019893.1"/>
</dbReference>
<dbReference type="PROSITE" id="PS50110">
    <property type="entry name" value="RESPONSE_REGULATORY"/>
    <property type="match status" value="1"/>
</dbReference>
<dbReference type="GO" id="GO:0000160">
    <property type="term" value="P:phosphorelay signal transduction system"/>
    <property type="evidence" value="ECO:0007669"/>
    <property type="project" value="InterPro"/>
</dbReference>
<dbReference type="AlphaFoldDB" id="A0A2Z2HW94"/>
<evidence type="ECO:0000259" key="2">
    <source>
        <dbReference type="PROSITE" id="PS50110"/>
    </source>
</evidence>
<evidence type="ECO:0000313" key="4">
    <source>
        <dbReference type="Proteomes" id="UP000250088"/>
    </source>
</evidence>
<protein>
    <submittedName>
        <fullName evidence="3">Response regulator</fullName>
    </submittedName>
</protein>
<dbReference type="SMART" id="SM00448">
    <property type="entry name" value="REC"/>
    <property type="match status" value="1"/>
</dbReference>
<dbReference type="InterPro" id="IPR001789">
    <property type="entry name" value="Sig_transdc_resp-reg_receiver"/>
</dbReference>
<feature type="domain" description="Response regulatory" evidence="2">
    <location>
        <begin position="10"/>
        <end position="134"/>
    </location>
</feature>
<keyword evidence="1" id="KW-0597">Phosphoprotein</keyword>
<accession>A0A2Z2HW94</accession>
<organism evidence="3 4">
    <name type="scientific">Natrarchaeobaculum aegyptiacum</name>
    <dbReference type="NCBI Taxonomy" id="745377"/>
    <lineage>
        <taxon>Archaea</taxon>
        <taxon>Methanobacteriati</taxon>
        <taxon>Methanobacteriota</taxon>
        <taxon>Stenosarchaea group</taxon>
        <taxon>Halobacteria</taxon>
        <taxon>Halobacteriales</taxon>
        <taxon>Natrialbaceae</taxon>
        <taxon>Natrarchaeobaculum</taxon>
    </lineage>
</organism>
<dbReference type="SUPFAM" id="SSF52172">
    <property type="entry name" value="CheY-like"/>
    <property type="match status" value="1"/>
</dbReference>
<dbReference type="InterPro" id="IPR052893">
    <property type="entry name" value="TCS_response_regulator"/>
</dbReference>
<evidence type="ECO:0000313" key="3">
    <source>
        <dbReference type="EMBL" id="ARS91093.1"/>
    </source>
</evidence>
<dbReference type="Gene3D" id="3.40.50.2300">
    <property type="match status" value="1"/>
</dbReference>
<keyword evidence="4" id="KW-1185">Reference proteome</keyword>
<sequence length="148" mass="16323">MTNVLEEPIEILLVEDNPGDVRLTEVAFDDLDIPVELTVATDGNDALEFLAERRDEPSTLPELVLLDLNLPRTGGFEFLEAIQNDAELARIPILVLTSSTACEDVVESYDLAANAYLTKPTDPNEYTDMVAVVADFWFNRAALPSTSH</sequence>
<dbReference type="Pfam" id="PF00072">
    <property type="entry name" value="Response_reg"/>
    <property type="match status" value="1"/>
</dbReference>
<proteinExistence type="predicted"/>
<dbReference type="CDD" id="cd17557">
    <property type="entry name" value="REC_Rcp-like"/>
    <property type="match status" value="1"/>
</dbReference>
<dbReference type="PANTHER" id="PTHR44520:SF2">
    <property type="entry name" value="RESPONSE REGULATOR RCP1"/>
    <property type="match status" value="1"/>
</dbReference>